<organism evidence="3 4">
    <name type="scientific">Imhoffiella purpurea</name>
    <dbReference type="NCBI Taxonomy" id="1249627"/>
    <lineage>
        <taxon>Bacteria</taxon>
        <taxon>Pseudomonadati</taxon>
        <taxon>Pseudomonadota</taxon>
        <taxon>Gammaproteobacteria</taxon>
        <taxon>Chromatiales</taxon>
        <taxon>Chromatiaceae</taxon>
        <taxon>Imhoffiella</taxon>
    </lineage>
</organism>
<dbReference type="eggNOG" id="ENOG502Z9FT">
    <property type="taxonomic scope" value="Bacteria"/>
</dbReference>
<dbReference type="AlphaFoldDB" id="W9VU38"/>
<sequence length="417" mass="47854">MQPMNRRVPFAISLAASALCFHSQSQAGPPSEPDIWEQTQETANDWWNRSKDFANQTASDARRLFGPKDDFGYVWDKSVPRLDDALELEERQAELPERSWLGSDRRSNQAEIDALLDEAVEILSVSPALRYRDRIQSLQTEIEGLRAEIAEYRQRRVSAPAESAVQKTVDDYDRLIAAREKEIDAKHAEIQALERRFAEELRGMGMELDDDQVAFLLTTVVGDNMVDLGILFDNVKSMTLELERLVEESGEDLESARRYYGLYVVLLKALKRMHIQIEESVSEEYLPQIDAIIRQAQTLAGETRELMHTSPDKRDLLAGNLEAQQATIEAAQVYRRYLEDQARQVEQARLELEKDIAAAWNTYETVRVSGELVGLVKSSQRLLEGLMNRQVPALRPFRNLQMQREFEKLTQQLRAKE</sequence>
<keyword evidence="1" id="KW-0175">Coiled coil</keyword>
<gene>
    <name evidence="3" type="ORF">D779_3228</name>
</gene>
<evidence type="ECO:0000313" key="3">
    <source>
        <dbReference type="EMBL" id="EXJ13865.1"/>
    </source>
</evidence>
<proteinExistence type="predicted"/>
<dbReference type="EMBL" id="AONC01000055">
    <property type="protein sequence ID" value="EXJ13865.1"/>
    <property type="molecule type" value="Genomic_DNA"/>
</dbReference>
<accession>W9VU38</accession>
<reference evidence="3 4" key="1">
    <citation type="submission" date="2012-11" db="EMBL/GenBank/DDBJ databases">
        <title>Genome assembly of Thiorhodococcus sp. AK35.</title>
        <authorList>
            <person name="Nupur N."/>
            <person name="Khatri I."/>
            <person name="Subramanian S."/>
            <person name="Pinnaka A."/>
        </authorList>
    </citation>
    <scope>NUCLEOTIDE SEQUENCE [LARGE SCALE GENOMIC DNA]</scope>
    <source>
        <strain evidence="3 4">AK35</strain>
    </source>
</reference>
<keyword evidence="4" id="KW-1185">Reference proteome</keyword>
<feature type="chain" id="PRO_5004931516" evidence="2">
    <location>
        <begin position="28"/>
        <end position="417"/>
    </location>
</feature>
<feature type="signal peptide" evidence="2">
    <location>
        <begin position="1"/>
        <end position="27"/>
    </location>
</feature>
<dbReference type="Proteomes" id="UP000019460">
    <property type="component" value="Unassembled WGS sequence"/>
</dbReference>
<name>W9VU38_9GAMM</name>
<evidence type="ECO:0000256" key="1">
    <source>
        <dbReference type="SAM" id="Coils"/>
    </source>
</evidence>
<protein>
    <submittedName>
        <fullName evidence="3">Uncharacterized protein</fullName>
    </submittedName>
</protein>
<evidence type="ECO:0000313" key="4">
    <source>
        <dbReference type="Proteomes" id="UP000019460"/>
    </source>
</evidence>
<feature type="coiled-coil region" evidence="1">
    <location>
        <begin position="128"/>
        <end position="196"/>
    </location>
</feature>
<evidence type="ECO:0000256" key="2">
    <source>
        <dbReference type="SAM" id="SignalP"/>
    </source>
</evidence>
<keyword evidence="2" id="KW-0732">Signal</keyword>
<comment type="caution">
    <text evidence="3">The sequence shown here is derived from an EMBL/GenBank/DDBJ whole genome shotgun (WGS) entry which is preliminary data.</text>
</comment>